<keyword evidence="2" id="KW-0732">Signal</keyword>
<keyword evidence="4" id="KW-1185">Reference proteome</keyword>
<evidence type="ECO:0000313" key="3">
    <source>
        <dbReference type="EMBL" id="BCQ36722.1"/>
    </source>
</evidence>
<evidence type="ECO:0000256" key="2">
    <source>
        <dbReference type="SAM" id="SignalP"/>
    </source>
</evidence>
<dbReference type="GeneID" id="99868370"/>
<evidence type="ECO:0000256" key="1">
    <source>
        <dbReference type="SAM" id="MobiDB-lite"/>
    </source>
</evidence>
<dbReference type="Proteomes" id="UP000677515">
    <property type="component" value="Chromosome"/>
</dbReference>
<proteinExistence type="predicted"/>
<protein>
    <recommendedName>
        <fullName evidence="5">DUF1090 domain-containing protein</fullName>
    </recommendedName>
</protein>
<evidence type="ECO:0008006" key="5">
    <source>
        <dbReference type="Google" id="ProtNLM"/>
    </source>
</evidence>
<evidence type="ECO:0000313" key="4">
    <source>
        <dbReference type="Proteomes" id="UP000677515"/>
    </source>
</evidence>
<feature type="region of interest" description="Disordered" evidence="1">
    <location>
        <begin position="63"/>
        <end position="103"/>
    </location>
</feature>
<feature type="chain" id="PRO_5045863526" description="DUF1090 domain-containing protein" evidence="2">
    <location>
        <begin position="21"/>
        <end position="123"/>
    </location>
</feature>
<sequence length="123" mass="14185">MKHQIIFGISLLTLATFAQADTLCQQKERAIQHEIDIAQKHDNQRRVNGLERALTETRANCSDAGLKEAHQEKIKEHEKKVTEREQELKQEKAEGNDRDKIAKREKKLAEAQQELKEVQAAPY</sequence>
<accession>A0ABM7N5T2</accession>
<dbReference type="EMBL" id="AP024329">
    <property type="protein sequence ID" value="BCQ36722.1"/>
    <property type="molecule type" value="Genomic_DNA"/>
</dbReference>
<dbReference type="RefSeq" id="WP_133842499.1">
    <property type="nucleotide sequence ID" value="NZ_AP024329.1"/>
</dbReference>
<dbReference type="InterPro" id="IPR009468">
    <property type="entry name" value="DUF1090"/>
</dbReference>
<dbReference type="Pfam" id="PF06476">
    <property type="entry name" value="DUF1090"/>
    <property type="match status" value="1"/>
</dbReference>
<organism evidence="3 4">
    <name type="scientific">Erwinia rhapontici</name>
    <name type="common">Pectobacterium rhapontici</name>
    <dbReference type="NCBI Taxonomy" id="55212"/>
    <lineage>
        <taxon>Bacteria</taxon>
        <taxon>Pseudomonadati</taxon>
        <taxon>Pseudomonadota</taxon>
        <taxon>Gammaproteobacteria</taxon>
        <taxon>Enterobacterales</taxon>
        <taxon>Erwiniaceae</taxon>
        <taxon>Erwinia</taxon>
    </lineage>
</organism>
<feature type="signal peptide" evidence="2">
    <location>
        <begin position="1"/>
        <end position="20"/>
    </location>
</feature>
<gene>
    <name evidence="3" type="ORF">ERHA53_40650</name>
</gene>
<feature type="compositionally biased region" description="Basic and acidic residues" evidence="1">
    <location>
        <begin position="65"/>
        <end position="103"/>
    </location>
</feature>
<name>A0ABM7N5T2_ERWRD</name>
<reference evidence="3 4" key="1">
    <citation type="submission" date="2021-01" db="EMBL/GenBank/DDBJ databases">
        <title>Complete genome sequence of Erwinia rhapontici MAFF 311153.</title>
        <authorList>
            <person name="Morohoshi T."/>
            <person name="Someya N."/>
        </authorList>
    </citation>
    <scope>NUCLEOTIDE SEQUENCE [LARGE SCALE GENOMIC DNA]</scope>
    <source>
        <strain evidence="3 4">MAFF 311153</strain>
    </source>
</reference>